<dbReference type="Gene3D" id="2.60.40.10">
    <property type="entry name" value="Immunoglobulins"/>
    <property type="match status" value="2"/>
</dbReference>
<dbReference type="FunFam" id="2.60.40.10:FF:002402">
    <property type="entry name" value="Zwei Ig domain protein zig-4"/>
    <property type="match status" value="1"/>
</dbReference>
<dbReference type="OrthoDB" id="6138780at2759"/>
<dbReference type="EMBL" id="GL379828">
    <property type="protein sequence ID" value="EGT50303.1"/>
    <property type="molecule type" value="Genomic_DNA"/>
</dbReference>
<evidence type="ECO:0000259" key="7">
    <source>
        <dbReference type="PROSITE" id="PS50835"/>
    </source>
</evidence>
<dbReference type="InterPro" id="IPR003599">
    <property type="entry name" value="Ig_sub"/>
</dbReference>
<dbReference type="InterPro" id="IPR013783">
    <property type="entry name" value="Ig-like_fold"/>
</dbReference>
<dbReference type="GO" id="GO:0030424">
    <property type="term" value="C:axon"/>
    <property type="evidence" value="ECO:0007669"/>
    <property type="project" value="TreeGrafter"/>
</dbReference>
<name>G0N1X8_CAEBE</name>
<dbReference type="GO" id="GO:0070593">
    <property type="term" value="P:dendrite self-avoidance"/>
    <property type="evidence" value="ECO:0007669"/>
    <property type="project" value="TreeGrafter"/>
</dbReference>
<evidence type="ECO:0000313" key="9">
    <source>
        <dbReference type="Proteomes" id="UP000008068"/>
    </source>
</evidence>
<dbReference type="eggNOG" id="KOG3510">
    <property type="taxonomic scope" value="Eukaryota"/>
</dbReference>
<evidence type="ECO:0000256" key="2">
    <source>
        <dbReference type="ARBA" id="ARBA00022525"/>
    </source>
</evidence>
<evidence type="ECO:0000256" key="6">
    <source>
        <dbReference type="ARBA" id="ARBA00023319"/>
    </source>
</evidence>
<dbReference type="PROSITE" id="PS50835">
    <property type="entry name" value="IG_LIKE"/>
    <property type="match status" value="2"/>
</dbReference>
<comment type="subcellular location">
    <subcellularLocation>
        <location evidence="1">Secreted</location>
    </subcellularLocation>
</comment>
<dbReference type="SMART" id="SM00408">
    <property type="entry name" value="IGc2"/>
    <property type="match status" value="2"/>
</dbReference>
<organism evidence="9">
    <name type="scientific">Caenorhabditis brenneri</name>
    <name type="common">Nematode worm</name>
    <dbReference type="NCBI Taxonomy" id="135651"/>
    <lineage>
        <taxon>Eukaryota</taxon>
        <taxon>Metazoa</taxon>
        <taxon>Ecdysozoa</taxon>
        <taxon>Nematoda</taxon>
        <taxon>Chromadorea</taxon>
        <taxon>Rhabditida</taxon>
        <taxon>Rhabditina</taxon>
        <taxon>Rhabditomorpha</taxon>
        <taxon>Rhabditoidea</taxon>
        <taxon>Rhabditidae</taxon>
        <taxon>Peloderinae</taxon>
        <taxon>Caenorhabditis</taxon>
    </lineage>
</organism>
<keyword evidence="3" id="KW-0732">Signal</keyword>
<dbReference type="Pfam" id="PF13927">
    <property type="entry name" value="Ig_3"/>
    <property type="match status" value="1"/>
</dbReference>
<dbReference type="OMA" id="QTADWED"/>
<dbReference type="Pfam" id="PF07679">
    <property type="entry name" value="I-set"/>
    <property type="match status" value="1"/>
</dbReference>
<dbReference type="InParanoid" id="G0N1X8"/>
<keyword evidence="4" id="KW-0677">Repeat</keyword>
<dbReference type="GO" id="GO:0005576">
    <property type="term" value="C:extracellular region"/>
    <property type="evidence" value="ECO:0007669"/>
    <property type="project" value="UniProtKB-SubCell"/>
</dbReference>
<dbReference type="GO" id="GO:0098632">
    <property type="term" value="F:cell-cell adhesion mediator activity"/>
    <property type="evidence" value="ECO:0007669"/>
    <property type="project" value="TreeGrafter"/>
</dbReference>
<keyword evidence="5" id="KW-1015">Disulfide bond</keyword>
<feature type="domain" description="Ig-like" evidence="7">
    <location>
        <begin position="146"/>
        <end position="213"/>
    </location>
</feature>
<protein>
    <recommendedName>
        <fullName evidence="7">Ig-like domain-containing protein</fullName>
    </recommendedName>
</protein>
<dbReference type="InterPro" id="IPR036179">
    <property type="entry name" value="Ig-like_dom_sf"/>
</dbReference>
<dbReference type="FunFam" id="2.60.40.10:FF:001749">
    <property type="entry name" value="Neural/ectodermal development factor IMP-L2"/>
    <property type="match status" value="1"/>
</dbReference>
<feature type="domain" description="Ig-like" evidence="7">
    <location>
        <begin position="16"/>
        <end position="118"/>
    </location>
</feature>
<dbReference type="STRING" id="135651.G0N1X8"/>
<dbReference type="PANTHER" id="PTHR10075:SF101">
    <property type="entry name" value="ZWEI IG DOMAIN PROTEIN ZIG-3"/>
    <property type="match status" value="1"/>
</dbReference>
<dbReference type="InterPro" id="IPR003598">
    <property type="entry name" value="Ig_sub2"/>
</dbReference>
<dbReference type="AlphaFoldDB" id="G0N1X8"/>
<accession>G0N1X8</accession>
<dbReference type="HOGENOM" id="CLU_072416_1_0_1"/>
<dbReference type="PANTHER" id="PTHR10075">
    <property type="entry name" value="BASIGIN RELATED"/>
    <property type="match status" value="1"/>
</dbReference>
<dbReference type="GO" id="GO:0007411">
    <property type="term" value="P:axon guidance"/>
    <property type="evidence" value="ECO:0007669"/>
    <property type="project" value="TreeGrafter"/>
</dbReference>
<dbReference type="SUPFAM" id="SSF48726">
    <property type="entry name" value="Immunoglobulin"/>
    <property type="match status" value="2"/>
</dbReference>
<dbReference type="InterPro" id="IPR013098">
    <property type="entry name" value="Ig_I-set"/>
</dbReference>
<evidence type="ECO:0000256" key="1">
    <source>
        <dbReference type="ARBA" id="ARBA00004613"/>
    </source>
</evidence>
<evidence type="ECO:0000256" key="4">
    <source>
        <dbReference type="ARBA" id="ARBA00022737"/>
    </source>
</evidence>
<dbReference type="SMART" id="SM00409">
    <property type="entry name" value="IG"/>
    <property type="match status" value="2"/>
</dbReference>
<dbReference type="Proteomes" id="UP000008068">
    <property type="component" value="Unassembled WGS sequence"/>
</dbReference>
<reference evidence="9" key="1">
    <citation type="submission" date="2011-07" db="EMBL/GenBank/DDBJ databases">
        <authorList>
            <consortium name="Caenorhabditis brenneri Sequencing and Analysis Consortium"/>
            <person name="Wilson R.K."/>
        </authorList>
    </citation>
    <scope>NUCLEOTIDE SEQUENCE [LARGE SCALE GENOMIC DNA]</scope>
    <source>
        <strain evidence="9">PB2801</strain>
    </source>
</reference>
<keyword evidence="2" id="KW-0964">Secreted</keyword>
<keyword evidence="9" id="KW-1185">Reference proteome</keyword>
<proteinExistence type="predicted"/>
<dbReference type="GO" id="GO:0005886">
    <property type="term" value="C:plasma membrane"/>
    <property type="evidence" value="ECO:0007669"/>
    <property type="project" value="TreeGrafter"/>
</dbReference>
<dbReference type="GO" id="GO:0007156">
    <property type="term" value="P:homophilic cell adhesion via plasma membrane adhesion molecules"/>
    <property type="evidence" value="ECO:0007669"/>
    <property type="project" value="TreeGrafter"/>
</dbReference>
<keyword evidence="6" id="KW-0393">Immunoglobulin domain</keyword>
<evidence type="ECO:0000256" key="5">
    <source>
        <dbReference type="ARBA" id="ARBA00023157"/>
    </source>
</evidence>
<evidence type="ECO:0000313" key="8">
    <source>
        <dbReference type="EMBL" id="EGT50303.1"/>
    </source>
</evidence>
<gene>
    <name evidence="8" type="ORF">CAEBREN_24520</name>
</gene>
<dbReference type="InterPro" id="IPR007110">
    <property type="entry name" value="Ig-like_dom"/>
</dbReference>
<sequence length="224" mass="24836">MGSMAEELDSKLTSKPMLRIIKPLDDVTVMAGETVTFQCDALFIPSATIYWEKNGVRVQGDKELNLKEKMLNLGKPIVESGIVTSTLTIPCADAHDSGKYQCIAYTGHSSVKSSAELTVEGRSQCKSSHRAALAITQFTDSRFEMEGNTATLLCRTNQFAERTWTFDEKPIDFASGRYTIQPNGDLVINNIDWPDMGTYICTASNEHGEESVETFLYPTKKKTL</sequence>
<evidence type="ECO:0000256" key="3">
    <source>
        <dbReference type="ARBA" id="ARBA00022729"/>
    </source>
</evidence>